<feature type="compositionally biased region" description="Basic and acidic residues" evidence="1">
    <location>
        <begin position="96"/>
        <end position="110"/>
    </location>
</feature>
<name>A0A0C9T1M6_PLICR</name>
<feature type="compositionally biased region" description="Basic and acidic residues" evidence="1">
    <location>
        <begin position="52"/>
        <end position="64"/>
    </location>
</feature>
<dbReference type="Proteomes" id="UP000053263">
    <property type="component" value="Unassembled WGS sequence"/>
</dbReference>
<feature type="region of interest" description="Disordered" evidence="1">
    <location>
        <begin position="158"/>
        <end position="181"/>
    </location>
</feature>
<dbReference type="OrthoDB" id="2749329at2759"/>
<feature type="compositionally biased region" description="Basic and acidic residues" evidence="1">
    <location>
        <begin position="170"/>
        <end position="181"/>
    </location>
</feature>
<sequence>MTKTTTRKKRGGANAPAENDDRRIVASASADNPMQGNITGGNNASFHPFTGEARRERSVEDGEIAKGGGYDPTDEQTQRATDNRREATEQTEEVDDNRRTLTGDNKRRFEAGSGTSSEHGRPIASTEEYDEIEANAREYLSRSHEMRRRLRDRDELHFVQGSVSAPPVDYSRRAEQPRQRARLPEYDEEIVNRYNNAKGYYPNPEEWVLDDGWATTVEHQATQTGQELLDQMVLVTTRAKIVTIVGIRLKAEAKGGTRSGNTRGKNMVAQAVTRMMGEALMAEVTMEMTQGTSCQTTMSTMTWRASSRLPDDQNTRVFEGGMFSRIVRLIRDRVGTQMITPESKIFKDGVKLPSPYAGQDDIEAFDEWLNAVLRYLRLNRAGGPEYDALRIEIAAGNLS</sequence>
<organism evidence="2 3">
    <name type="scientific">Plicaturopsis crispa FD-325 SS-3</name>
    <dbReference type="NCBI Taxonomy" id="944288"/>
    <lineage>
        <taxon>Eukaryota</taxon>
        <taxon>Fungi</taxon>
        <taxon>Dikarya</taxon>
        <taxon>Basidiomycota</taxon>
        <taxon>Agaricomycotina</taxon>
        <taxon>Agaricomycetes</taxon>
        <taxon>Agaricomycetidae</taxon>
        <taxon>Amylocorticiales</taxon>
        <taxon>Amylocorticiaceae</taxon>
        <taxon>Plicatura</taxon>
        <taxon>Plicaturopsis crispa</taxon>
    </lineage>
</organism>
<dbReference type="AlphaFoldDB" id="A0A0C9T1M6"/>
<protein>
    <submittedName>
        <fullName evidence="2">Uncharacterized protein</fullName>
    </submittedName>
</protein>
<reference evidence="2 3" key="1">
    <citation type="submission" date="2014-06" db="EMBL/GenBank/DDBJ databases">
        <title>Evolutionary Origins and Diversification of the Mycorrhizal Mutualists.</title>
        <authorList>
            <consortium name="DOE Joint Genome Institute"/>
            <consortium name="Mycorrhizal Genomics Consortium"/>
            <person name="Kohler A."/>
            <person name="Kuo A."/>
            <person name="Nagy L.G."/>
            <person name="Floudas D."/>
            <person name="Copeland A."/>
            <person name="Barry K.W."/>
            <person name="Cichocki N."/>
            <person name="Veneault-Fourrey C."/>
            <person name="LaButti K."/>
            <person name="Lindquist E.A."/>
            <person name="Lipzen A."/>
            <person name="Lundell T."/>
            <person name="Morin E."/>
            <person name="Murat C."/>
            <person name="Riley R."/>
            <person name="Ohm R."/>
            <person name="Sun H."/>
            <person name="Tunlid A."/>
            <person name="Henrissat B."/>
            <person name="Grigoriev I.V."/>
            <person name="Hibbett D.S."/>
            <person name="Martin F."/>
        </authorList>
    </citation>
    <scope>NUCLEOTIDE SEQUENCE [LARGE SCALE GENOMIC DNA]</scope>
    <source>
        <strain evidence="2 3">FD-325 SS-3</strain>
    </source>
</reference>
<dbReference type="EMBL" id="KN832584">
    <property type="protein sequence ID" value="KII83084.1"/>
    <property type="molecule type" value="Genomic_DNA"/>
</dbReference>
<dbReference type="HOGENOM" id="CLU_691024_0_0_1"/>
<evidence type="ECO:0000256" key="1">
    <source>
        <dbReference type="SAM" id="MobiDB-lite"/>
    </source>
</evidence>
<gene>
    <name evidence="2" type="ORF">PLICRDRAFT_180741</name>
</gene>
<accession>A0A0C9T1M6</accession>
<feature type="compositionally biased region" description="Basic residues" evidence="1">
    <location>
        <begin position="1"/>
        <end position="11"/>
    </location>
</feature>
<evidence type="ECO:0000313" key="2">
    <source>
        <dbReference type="EMBL" id="KII83084.1"/>
    </source>
</evidence>
<evidence type="ECO:0000313" key="3">
    <source>
        <dbReference type="Proteomes" id="UP000053263"/>
    </source>
</evidence>
<feature type="region of interest" description="Disordered" evidence="1">
    <location>
        <begin position="1"/>
        <end position="130"/>
    </location>
</feature>
<feature type="compositionally biased region" description="Polar residues" evidence="1">
    <location>
        <begin position="29"/>
        <end position="45"/>
    </location>
</feature>
<keyword evidence="3" id="KW-1185">Reference proteome</keyword>
<proteinExistence type="predicted"/>